<proteinExistence type="predicted"/>
<dbReference type="AlphaFoldDB" id="A0A8S4ABU4"/>
<feature type="region of interest" description="Disordered" evidence="1">
    <location>
        <begin position="1"/>
        <end position="25"/>
    </location>
</feature>
<organism evidence="2 3">
    <name type="scientific">Menidia menidia</name>
    <name type="common">Atlantic silverside</name>
    <dbReference type="NCBI Taxonomy" id="238744"/>
    <lineage>
        <taxon>Eukaryota</taxon>
        <taxon>Metazoa</taxon>
        <taxon>Chordata</taxon>
        <taxon>Craniata</taxon>
        <taxon>Vertebrata</taxon>
        <taxon>Euteleostomi</taxon>
        <taxon>Actinopterygii</taxon>
        <taxon>Neopterygii</taxon>
        <taxon>Teleostei</taxon>
        <taxon>Neoteleostei</taxon>
        <taxon>Acanthomorphata</taxon>
        <taxon>Ovalentaria</taxon>
        <taxon>Atherinomorphae</taxon>
        <taxon>Atheriniformes</taxon>
        <taxon>Atherinopsidae</taxon>
        <taxon>Menidiinae</taxon>
        <taxon>Menidia</taxon>
    </lineage>
</organism>
<dbReference type="Proteomes" id="UP000677803">
    <property type="component" value="Unassembled WGS sequence"/>
</dbReference>
<evidence type="ECO:0000256" key="1">
    <source>
        <dbReference type="SAM" id="MobiDB-lite"/>
    </source>
</evidence>
<keyword evidence="3" id="KW-1185">Reference proteome</keyword>
<evidence type="ECO:0000313" key="3">
    <source>
        <dbReference type="Proteomes" id="UP000677803"/>
    </source>
</evidence>
<name>A0A8S4ABU4_9TELE</name>
<evidence type="ECO:0000313" key="2">
    <source>
        <dbReference type="EMBL" id="CAG5858705.1"/>
    </source>
</evidence>
<feature type="region of interest" description="Disordered" evidence="1">
    <location>
        <begin position="61"/>
        <end position="81"/>
    </location>
</feature>
<reference evidence="2" key="1">
    <citation type="submission" date="2021-05" db="EMBL/GenBank/DDBJ databases">
        <authorList>
            <person name="Tigano A."/>
        </authorList>
    </citation>
    <scope>NUCLEOTIDE SEQUENCE</scope>
</reference>
<sequence>MIGYVGWQGSGEHHKSSGLHQHPHSDHVRIHVSGNADASHRSGWALRWRAEAACGLNVGNETGMRDKTRPSAFGLLSSRHL</sequence>
<comment type="caution">
    <text evidence="2">The sequence shown here is derived from an EMBL/GenBank/DDBJ whole genome shotgun (WGS) entry which is preliminary data.</text>
</comment>
<gene>
    <name evidence="2" type="ORF">MMEN_LOCUS786</name>
</gene>
<accession>A0A8S4ABU4</accession>
<dbReference type="EMBL" id="CAJRST010000001">
    <property type="protein sequence ID" value="CAG5858705.1"/>
    <property type="molecule type" value="Genomic_DNA"/>
</dbReference>
<protein>
    <submittedName>
        <fullName evidence="2">(Atlantic silverside) hypothetical protein</fullName>
    </submittedName>
</protein>